<keyword evidence="1" id="KW-0812">Transmembrane</keyword>
<evidence type="ECO:0000256" key="1">
    <source>
        <dbReference type="SAM" id="Phobius"/>
    </source>
</evidence>
<reference evidence="2" key="1">
    <citation type="submission" date="2020-06" db="EMBL/GenBank/DDBJ databases">
        <title>Draft genome of Bugula neritina, a colonial animal packing powerful symbionts and potential medicines.</title>
        <authorList>
            <person name="Rayko M."/>
        </authorList>
    </citation>
    <scope>NUCLEOTIDE SEQUENCE [LARGE SCALE GENOMIC DNA]</scope>
    <source>
        <strain evidence="2">Kwan_BN1</strain>
    </source>
</reference>
<dbReference type="AlphaFoldDB" id="A0A7J7JTE5"/>
<evidence type="ECO:0000313" key="3">
    <source>
        <dbReference type="Proteomes" id="UP000593567"/>
    </source>
</evidence>
<keyword evidence="3" id="KW-1185">Reference proteome</keyword>
<dbReference type="Proteomes" id="UP000593567">
    <property type="component" value="Unassembled WGS sequence"/>
</dbReference>
<dbReference type="EMBL" id="VXIV02001916">
    <property type="protein sequence ID" value="KAF6028756.1"/>
    <property type="molecule type" value="Genomic_DNA"/>
</dbReference>
<keyword evidence="1" id="KW-0472">Membrane</keyword>
<evidence type="ECO:0000313" key="2">
    <source>
        <dbReference type="EMBL" id="KAF6028756.1"/>
    </source>
</evidence>
<gene>
    <name evidence="2" type="ORF">EB796_012948</name>
</gene>
<sequence>MELALMIVTSEKGNACRHHLVDRTTALCQVSTFKYSVFVSIIVISNVSLTIIFSFELKTEFYTITLQCKENDFIFTNAPIFLTISYLVSNTNVNDIYIYFSTYLFSQNIDCIIHLH</sequence>
<proteinExistence type="predicted"/>
<protein>
    <submittedName>
        <fullName evidence="2">Uncharacterized protein</fullName>
    </submittedName>
</protein>
<organism evidence="2 3">
    <name type="scientific">Bugula neritina</name>
    <name type="common">Brown bryozoan</name>
    <name type="synonym">Sertularia neritina</name>
    <dbReference type="NCBI Taxonomy" id="10212"/>
    <lineage>
        <taxon>Eukaryota</taxon>
        <taxon>Metazoa</taxon>
        <taxon>Spiralia</taxon>
        <taxon>Lophotrochozoa</taxon>
        <taxon>Bryozoa</taxon>
        <taxon>Gymnolaemata</taxon>
        <taxon>Cheilostomatida</taxon>
        <taxon>Flustrina</taxon>
        <taxon>Buguloidea</taxon>
        <taxon>Bugulidae</taxon>
        <taxon>Bugula</taxon>
    </lineage>
</organism>
<keyword evidence="1" id="KW-1133">Transmembrane helix</keyword>
<name>A0A7J7JTE5_BUGNE</name>
<comment type="caution">
    <text evidence="2">The sequence shown here is derived from an EMBL/GenBank/DDBJ whole genome shotgun (WGS) entry which is preliminary data.</text>
</comment>
<feature type="transmembrane region" description="Helical" evidence="1">
    <location>
        <begin position="35"/>
        <end position="55"/>
    </location>
</feature>
<accession>A0A7J7JTE5</accession>